<dbReference type="SUPFAM" id="SSF55874">
    <property type="entry name" value="ATPase domain of HSP90 chaperone/DNA topoisomerase II/histidine kinase"/>
    <property type="match status" value="1"/>
</dbReference>
<proteinExistence type="predicted"/>
<evidence type="ECO:0000259" key="9">
    <source>
        <dbReference type="PROSITE" id="PS50109"/>
    </source>
</evidence>
<dbReference type="EC" id="2.7.13.3" evidence="2"/>
<keyword evidence="3" id="KW-0597">Phosphoprotein</keyword>
<evidence type="ECO:0000313" key="10">
    <source>
        <dbReference type="EMBL" id="CAA9255080.1"/>
    </source>
</evidence>
<evidence type="ECO:0000256" key="5">
    <source>
        <dbReference type="ARBA" id="ARBA00022777"/>
    </source>
</evidence>
<keyword evidence="6" id="KW-0902">Two-component regulatory system</keyword>
<dbReference type="Gene3D" id="1.10.287.130">
    <property type="match status" value="1"/>
</dbReference>
<dbReference type="InterPro" id="IPR005467">
    <property type="entry name" value="His_kinase_dom"/>
</dbReference>
<evidence type="ECO:0000256" key="7">
    <source>
        <dbReference type="ARBA" id="ARBA00023136"/>
    </source>
</evidence>
<feature type="transmembrane region" description="Helical" evidence="8">
    <location>
        <begin position="17"/>
        <end position="39"/>
    </location>
</feature>
<dbReference type="AlphaFoldDB" id="A0A6J4INH8"/>
<keyword evidence="4" id="KW-0808">Transferase</keyword>
<keyword evidence="8" id="KW-1133">Transmembrane helix</keyword>
<dbReference type="SMART" id="SM00388">
    <property type="entry name" value="HisKA"/>
    <property type="match status" value="1"/>
</dbReference>
<dbReference type="FunFam" id="3.30.565.10:FF:000006">
    <property type="entry name" value="Sensor histidine kinase WalK"/>
    <property type="match status" value="1"/>
</dbReference>
<accession>A0A6J4INH8</accession>
<name>A0A6J4INH8_9CHLR</name>
<dbReference type="PROSITE" id="PS50109">
    <property type="entry name" value="HIS_KIN"/>
    <property type="match status" value="1"/>
</dbReference>
<organism evidence="10">
    <name type="scientific">uncultured Chloroflexota bacterium</name>
    <dbReference type="NCBI Taxonomy" id="166587"/>
    <lineage>
        <taxon>Bacteria</taxon>
        <taxon>Bacillati</taxon>
        <taxon>Chloroflexota</taxon>
        <taxon>environmental samples</taxon>
    </lineage>
</organism>
<evidence type="ECO:0000256" key="1">
    <source>
        <dbReference type="ARBA" id="ARBA00000085"/>
    </source>
</evidence>
<evidence type="ECO:0000256" key="4">
    <source>
        <dbReference type="ARBA" id="ARBA00022679"/>
    </source>
</evidence>
<dbReference type="InterPro" id="IPR003594">
    <property type="entry name" value="HATPase_dom"/>
</dbReference>
<dbReference type="Pfam" id="PF02518">
    <property type="entry name" value="HATPase_c"/>
    <property type="match status" value="1"/>
</dbReference>
<dbReference type="PRINTS" id="PR00344">
    <property type="entry name" value="BCTRLSENSOR"/>
</dbReference>
<dbReference type="SUPFAM" id="SSF47384">
    <property type="entry name" value="Homodimeric domain of signal transducing histidine kinase"/>
    <property type="match status" value="1"/>
</dbReference>
<feature type="domain" description="Histidine kinase" evidence="9">
    <location>
        <begin position="268"/>
        <end position="488"/>
    </location>
</feature>
<keyword evidence="7 8" id="KW-0472">Membrane</keyword>
<reference evidence="10" key="1">
    <citation type="submission" date="2020-02" db="EMBL/GenBank/DDBJ databases">
        <authorList>
            <person name="Meier V. D."/>
        </authorList>
    </citation>
    <scope>NUCLEOTIDE SEQUENCE</scope>
    <source>
        <strain evidence="10">AVDCRST_MAG77</strain>
    </source>
</reference>
<feature type="transmembrane region" description="Helical" evidence="8">
    <location>
        <begin position="51"/>
        <end position="73"/>
    </location>
</feature>
<dbReference type="FunFam" id="1.10.287.130:FF:000001">
    <property type="entry name" value="Two-component sensor histidine kinase"/>
    <property type="match status" value="1"/>
</dbReference>
<comment type="catalytic activity">
    <reaction evidence="1">
        <text>ATP + protein L-histidine = ADP + protein N-phospho-L-histidine.</text>
        <dbReference type="EC" id="2.7.13.3"/>
    </reaction>
</comment>
<keyword evidence="5" id="KW-0418">Kinase</keyword>
<dbReference type="Gene3D" id="3.30.565.10">
    <property type="entry name" value="Histidine kinase-like ATPase, C-terminal domain"/>
    <property type="match status" value="1"/>
</dbReference>
<evidence type="ECO:0000256" key="6">
    <source>
        <dbReference type="ARBA" id="ARBA00023012"/>
    </source>
</evidence>
<dbReference type="Pfam" id="PF00512">
    <property type="entry name" value="HisKA"/>
    <property type="match status" value="1"/>
</dbReference>
<dbReference type="CDD" id="cd00075">
    <property type="entry name" value="HATPase"/>
    <property type="match status" value="1"/>
</dbReference>
<dbReference type="SMART" id="SM00387">
    <property type="entry name" value="HATPase_c"/>
    <property type="match status" value="1"/>
</dbReference>
<gene>
    <name evidence="10" type="ORF">AVDCRST_MAG77-2395</name>
</gene>
<dbReference type="PANTHER" id="PTHR43711:SF1">
    <property type="entry name" value="HISTIDINE KINASE 1"/>
    <property type="match status" value="1"/>
</dbReference>
<protein>
    <recommendedName>
        <fullName evidence="2">histidine kinase</fullName>
        <ecNumber evidence="2">2.7.13.3</ecNumber>
    </recommendedName>
</protein>
<dbReference type="InterPro" id="IPR036097">
    <property type="entry name" value="HisK_dim/P_sf"/>
</dbReference>
<dbReference type="InterPro" id="IPR036890">
    <property type="entry name" value="HATPase_C_sf"/>
</dbReference>
<evidence type="ECO:0000256" key="8">
    <source>
        <dbReference type="SAM" id="Phobius"/>
    </source>
</evidence>
<dbReference type="InterPro" id="IPR050736">
    <property type="entry name" value="Sensor_HK_Regulatory"/>
</dbReference>
<sequence>MRRSTGAATPLSPGARAYLWLVAAASGVVLTATAVHWLLRQGVPAVPVPPHTLVALAQLAVLSVVAQHFPLTLGEKRKFDFAQPAYLVILLLAGTPAAVLLTALGQVLGQGTLCLRRNASSGKPMRGPAGAVFNTAQITVAVALAGLALDGTRAASGGAMLGGLTLDDVLGALTAAVVLYAANTASVAVMVGLTTTARPQDVWLHRRGWHAVQSGGLFAMGVLAAHTAAQSPWTPVAIAVPAALVYISLRRTASAEAALRMRDEFLGVAAHELRTPLTSLRGYAQLLAGQAERGVPIDDAKLARSLRTIDRQSSKLCELIDQLLDLSRIQANSLRLDRSDLDLVELARESAVALQPLAPGFEIHVRADGPVQVTADRLRLEQVLANLVTNAARYAGTGERIDIEVAGAEETGGDVVLAVRDYGIGIPAEYRERIFERFYQVGTDGKAGGLGLGLYVTRQIVQLHGGAIRAECPRDGGTRFVVSLPAPRPEVLPVTQEVGASPAKPAKPQLVAEAAATLARPGPIMAA</sequence>
<dbReference type="GO" id="GO:0000155">
    <property type="term" value="F:phosphorelay sensor kinase activity"/>
    <property type="evidence" value="ECO:0007669"/>
    <property type="project" value="InterPro"/>
</dbReference>
<feature type="transmembrane region" description="Helical" evidence="8">
    <location>
        <begin position="129"/>
        <end position="149"/>
    </location>
</feature>
<dbReference type="InterPro" id="IPR004358">
    <property type="entry name" value="Sig_transdc_His_kin-like_C"/>
</dbReference>
<feature type="transmembrane region" description="Helical" evidence="8">
    <location>
        <begin position="169"/>
        <end position="196"/>
    </location>
</feature>
<evidence type="ECO:0000256" key="3">
    <source>
        <dbReference type="ARBA" id="ARBA00022553"/>
    </source>
</evidence>
<dbReference type="CDD" id="cd00082">
    <property type="entry name" value="HisKA"/>
    <property type="match status" value="1"/>
</dbReference>
<dbReference type="EMBL" id="CADCTC010000137">
    <property type="protein sequence ID" value="CAA9255080.1"/>
    <property type="molecule type" value="Genomic_DNA"/>
</dbReference>
<feature type="transmembrane region" description="Helical" evidence="8">
    <location>
        <begin position="85"/>
        <end position="108"/>
    </location>
</feature>
<dbReference type="PANTHER" id="PTHR43711">
    <property type="entry name" value="TWO-COMPONENT HISTIDINE KINASE"/>
    <property type="match status" value="1"/>
</dbReference>
<dbReference type="InterPro" id="IPR003661">
    <property type="entry name" value="HisK_dim/P_dom"/>
</dbReference>
<keyword evidence="8" id="KW-0812">Transmembrane</keyword>
<evidence type="ECO:0000256" key="2">
    <source>
        <dbReference type="ARBA" id="ARBA00012438"/>
    </source>
</evidence>